<protein>
    <submittedName>
        <fullName evidence="3">CRFB3a</fullName>
    </submittedName>
</protein>
<dbReference type="InterPro" id="IPR013783">
    <property type="entry name" value="Ig-like_fold"/>
</dbReference>
<reference evidence="3" key="1">
    <citation type="submission" date="2017-08" db="EMBL/GenBank/DDBJ databases">
        <title>expression analysis of the interferon receptor in Dabry's sturgeon.</title>
        <authorList>
            <person name="Luo K."/>
        </authorList>
    </citation>
    <scope>NUCLEOTIDE SEQUENCE</scope>
</reference>
<dbReference type="CDD" id="cd00063">
    <property type="entry name" value="FN3"/>
    <property type="match status" value="1"/>
</dbReference>
<evidence type="ECO:0000313" key="3">
    <source>
        <dbReference type="EMBL" id="AXE71844.1"/>
    </source>
</evidence>
<organism evidence="3">
    <name type="scientific">Acipenser dabryanus</name>
    <name type="common">Yangtze sturgeon</name>
    <name type="synonym">Dabry's sturgeon</name>
    <dbReference type="NCBI Taxonomy" id="62061"/>
    <lineage>
        <taxon>Eukaryota</taxon>
        <taxon>Metazoa</taxon>
        <taxon>Chordata</taxon>
        <taxon>Craniata</taxon>
        <taxon>Vertebrata</taxon>
        <taxon>Euteleostomi</taxon>
        <taxon>Actinopterygii</taxon>
        <taxon>Chondrostei</taxon>
        <taxon>Acipenseriformes</taxon>
        <taxon>Acipenseridae</taxon>
        <taxon>Acipenser</taxon>
    </lineage>
</organism>
<dbReference type="EMBL" id="MF741646">
    <property type="protein sequence ID" value="AXE71844.1"/>
    <property type="molecule type" value="mRNA"/>
</dbReference>
<dbReference type="PANTHER" id="PTHR20859">
    <property type="entry name" value="INTERFERON/INTERLEUKIN RECEPTOR"/>
    <property type="match status" value="1"/>
</dbReference>
<dbReference type="GO" id="GO:0005886">
    <property type="term" value="C:plasma membrane"/>
    <property type="evidence" value="ECO:0007669"/>
    <property type="project" value="TreeGrafter"/>
</dbReference>
<accession>A0A344X2F9</accession>
<feature type="domain" description="Fibronectin type-III" evidence="2">
    <location>
        <begin position="21"/>
        <end position="118"/>
    </location>
</feature>
<evidence type="ECO:0000256" key="1">
    <source>
        <dbReference type="SAM" id="SignalP"/>
    </source>
</evidence>
<keyword evidence="1" id="KW-0732">Signal</keyword>
<dbReference type="GO" id="GO:0004896">
    <property type="term" value="F:cytokine receptor activity"/>
    <property type="evidence" value="ECO:0007669"/>
    <property type="project" value="TreeGrafter"/>
</dbReference>
<dbReference type="SUPFAM" id="SSF49265">
    <property type="entry name" value="Fibronectin type III"/>
    <property type="match status" value="1"/>
</dbReference>
<dbReference type="PROSITE" id="PS50853">
    <property type="entry name" value="FN3"/>
    <property type="match status" value="1"/>
</dbReference>
<evidence type="ECO:0000259" key="2">
    <source>
        <dbReference type="PROSITE" id="PS50853"/>
    </source>
</evidence>
<feature type="signal peptide" evidence="1">
    <location>
        <begin position="1"/>
        <end position="19"/>
    </location>
</feature>
<name>A0A344X2F9_ACIDA</name>
<dbReference type="InterPro" id="IPR036116">
    <property type="entry name" value="FN3_sf"/>
</dbReference>
<feature type="chain" id="PRO_5016781562" evidence="1">
    <location>
        <begin position="20"/>
        <end position="124"/>
    </location>
</feature>
<dbReference type="PANTHER" id="PTHR20859:SF53">
    <property type="entry name" value="INTERLEUKIN-22 RECEPTOR SUBUNIT ALPHA-1"/>
    <property type="match status" value="1"/>
</dbReference>
<dbReference type="InterPro" id="IPR050650">
    <property type="entry name" value="Type-II_Cytokine-TF_Rcpt"/>
</dbReference>
<proteinExistence type="evidence at transcript level"/>
<dbReference type="Gene3D" id="2.60.40.10">
    <property type="entry name" value="Immunoglobulins"/>
    <property type="match status" value="1"/>
</dbReference>
<dbReference type="Pfam" id="PF01108">
    <property type="entry name" value="Tissue_fac"/>
    <property type="match status" value="1"/>
</dbReference>
<dbReference type="InterPro" id="IPR003961">
    <property type="entry name" value="FN3_dom"/>
</dbReference>
<sequence length="124" mass="14101">MTHLIQVVCFVQLASIALSVLPDPVNVIIDSNNFDHILRWDPGAGTPMGMNYSVEWCCGEENKWSQVRCLNEKDGRECNLTETFNDTLGEYMARVKAITETQQSGWTETKWFQPVSQSEPVFLN</sequence>
<dbReference type="AlphaFoldDB" id="A0A344X2F9"/>